<sequence length="109" mass="11403">MVPSLRRLIRGAAPAVCSTPAPLLLPPPHTADGTDQLCKEAQANLPNNPDILAFKQCAATKPISTSCCAKLAPFAKYAPCLSNDMYATAVNNYLGGATTIDEARKACLS</sequence>
<dbReference type="Gramene" id="PNW80601">
    <property type="protein sequence ID" value="PNW80601"/>
    <property type="gene ID" value="CHLRE_07g324233v5"/>
</dbReference>
<dbReference type="OrthoDB" id="535854at2759"/>
<dbReference type="PaxDb" id="3055-EDP07135"/>
<dbReference type="EMBL" id="CM008968">
    <property type="protein sequence ID" value="PNW80601.1"/>
    <property type="molecule type" value="Genomic_DNA"/>
</dbReference>
<reference evidence="1 2" key="1">
    <citation type="journal article" date="2007" name="Science">
        <title>The Chlamydomonas genome reveals the evolution of key animal and plant functions.</title>
        <authorList>
            <person name="Merchant S.S."/>
            <person name="Prochnik S.E."/>
            <person name="Vallon O."/>
            <person name="Harris E.H."/>
            <person name="Karpowicz S.J."/>
            <person name="Witman G.B."/>
            <person name="Terry A."/>
            <person name="Salamov A."/>
            <person name="Fritz-Laylin L.K."/>
            <person name="Marechal-Drouard L."/>
            <person name="Marshall W.F."/>
            <person name="Qu L.H."/>
            <person name="Nelson D.R."/>
            <person name="Sanderfoot A.A."/>
            <person name="Spalding M.H."/>
            <person name="Kapitonov V.V."/>
            <person name="Ren Q."/>
            <person name="Ferris P."/>
            <person name="Lindquist E."/>
            <person name="Shapiro H."/>
            <person name="Lucas S.M."/>
            <person name="Grimwood J."/>
            <person name="Schmutz J."/>
            <person name="Cardol P."/>
            <person name="Cerutti H."/>
            <person name="Chanfreau G."/>
            <person name="Chen C.L."/>
            <person name="Cognat V."/>
            <person name="Croft M.T."/>
            <person name="Dent R."/>
            <person name="Dutcher S."/>
            <person name="Fernandez E."/>
            <person name="Fukuzawa H."/>
            <person name="Gonzalez-Ballester D."/>
            <person name="Gonzalez-Halphen D."/>
            <person name="Hallmann A."/>
            <person name="Hanikenne M."/>
            <person name="Hippler M."/>
            <person name="Inwood W."/>
            <person name="Jabbari K."/>
            <person name="Kalanon M."/>
            <person name="Kuras R."/>
            <person name="Lefebvre P.A."/>
            <person name="Lemaire S.D."/>
            <person name="Lobanov A.V."/>
            <person name="Lohr M."/>
            <person name="Manuell A."/>
            <person name="Meier I."/>
            <person name="Mets L."/>
            <person name="Mittag M."/>
            <person name="Mittelmeier T."/>
            <person name="Moroney J.V."/>
            <person name="Moseley J."/>
            <person name="Napoli C."/>
            <person name="Nedelcu A.M."/>
            <person name="Niyogi K."/>
            <person name="Novoselov S.V."/>
            <person name="Paulsen I.T."/>
            <person name="Pazour G."/>
            <person name="Purton S."/>
            <person name="Ral J.P."/>
            <person name="Riano-Pachon D.M."/>
            <person name="Riekhof W."/>
            <person name="Rymarquis L."/>
            <person name="Schroda M."/>
            <person name="Stern D."/>
            <person name="Umen J."/>
            <person name="Willows R."/>
            <person name="Wilson N."/>
            <person name="Zimmer S.L."/>
            <person name="Allmer J."/>
            <person name="Balk J."/>
            <person name="Bisova K."/>
            <person name="Chen C.J."/>
            <person name="Elias M."/>
            <person name="Gendler K."/>
            <person name="Hauser C."/>
            <person name="Lamb M.R."/>
            <person name="Ledford H."/>
            <person name="Long J.C."/>
            <person name="Minagawa J."/>
            <person name="Page M.D."/>
            <person name="Pan J."/>
            <person name="Pootakham W."/>
            <person name="Roje S."/>
            <person name="Rose A."/>
            <person name="Stahlberg E."/>
            <person name="Terauchi A.M."/>
            <person name="Yang P."/>
            <person name="Ball S."/>
            <person name="Bowler C."/>
            <person name="Dieckmann C.L."/>
            <person name="Gladyshev V.N."/>
            <person name="Green P."/>
            <person name="Jorgensen R."/>
            <person name="Mayfield S."/>
            <person name="Mueller-Roeber B."/>
            <person name="Rajamani S."/>
            <person name="Sayre R.T."/>
            <person name="Brokstein P."/>
            <person name="Dubchak I."/>
            <person name="Goodstein D."/>
            <person name="Hornick L."/>
            <person name="Huang Y.W."/>
            <person name="Jhaveri J."/>
            <person name="Luo Y."/>
            <person name="Martinez D."/>
            <person name="Ngau W.C."/>
            <person name="Otillar B."/>
            <person name="Poliakov A."/>
            <person name="Porter A."/>
            <person name="Szajkowski L."/>
            <person name="Werner G."/>
            <person name="Zhou K."/>
            <person name="Grigoriev I.V."/>
            <person name="Rokhsar D.S."/>
            <person name="Grossman A.R."/>
        </authorList>
    </citation>
    <scope>NUCLEOTIDE SEQUENCE [LARGE SCALE GENOMIC DNA]</scope>
    <source>
        <strain evidence="2">CC-503</strain>
    </source>
</reference>
<name>A0A2K3DJA2_CHLRE</name>
<evidence type="ECO:0000313" key="2">
    <source>
        <dbReference type="Proteomes" id="UP000006906"/>
    </source>
</evidence>
<dbReference type="GeneID" id="5726430"/>
<dbReference type="Proteomes" id="UP000006906">
    <property type="component" value="Chromosome 7"/>
</dbReference>
<accession>A0A2K3DJA2</accession>
<dbReference type="InParanoid" id="A0A2K3DJA2"/>
<gene>
    <name evidence="1" type="ORF">CHLRE_07g324233v5</name>
</gene>
<dbReference type="RefSeq" id="XP_001700881.2">
    <property type="nucleotide sequence ID" value="XM_001700829.2"/>
</dbReference>
<protein>
    <submittedName>
        <fullName evidence="1">Uncharacterized protein</fullName>
    </submittedName>
</protein>
<dbReference type="KEGG" id="cre:CHLRE_07g324233v5"/>
<proteinExistence type="predicted"/>
<evidence type="ECO:0000313" key="1">
    <source>
        <dbReference type="EMBL" id="PNW80601.1"/>
    </source>
</evidence>
<keyword evidence="2" id="KW-1185">Reference proteome</keyword>
<organism evidence="1 2">
    <name type="scientific">Chlamydomonas reinhardtii</name>
    <name type="common">Chlamydomonas smithii</name>
    <dbReference type="NCBI Taxonomy" id="3055"/>
    <lineage>
        <taxon>Eukaryota</taxon>
        <taxon>Viridiplantae</taxon>
        <taxon>Chlorophyta</taxon>
        <taxon>core chlorophytes</taxon>
        <taxon>Chlorophyceae</taxon>
        <taxon>CS clade</taxon>
        <taxon>Chlamydomonadales</taxon>
        <taxon>Chlamydomonadaceae</taxon>
        <taxon>Chlamydomonas</taxon>
    </lineage>
</organism>
<dbReference type="AlphaFoldDB" id="A0A2K3DJA2"/>